<sequence>MGGEEESDAQAFTVEVILAAKVGYDEQEKPAKTKRGKKTKKPELRWYYQVKWAGYPVEESTWEPEGNLSGCEKLKASFWAAIGYDHEDYGPDDEPLVPPKKWIKAEKKKFAKEWEKTHPRETVRLAAISLSRTRNLKPSSSL</sequence>
<feature type="domain" description="Chromo" evidence="3">
    <location>
        <begin position="12"/>
        <end position="78"/>
    </location>
</feature>
<gene>
    <name evidence="4" type="ORF">FA15DRAFT_20681</name>
</gene>
<reference evidence="4 5" key="1">
    <citation type="journal article" date="2019" name="Nat. Ecol. Evol.">
        <title>Megaphylogeny resolves global patterns of mushroom evolution.</title>
        <authorList>
            <person name="Varga T."/>
            <person name="Krizsan K."/>
            <person name="Foldi C."/>
            <person name="Dima B."/>
            <person name="Sanchez-Garcia M."/>
            <person name="Sanchez-Ramirez S."/>
            <person name="Szollosi G.J."/>
            <person name="Szarkandi J.G."/>
            <person name="Papp V."/>
            <person name="Albert L."/>
            <person name="Andreopoulos W."/>
            <person name="Angelini C."/>
            <person name="Antonin V."/>
            <person name="Barry K.W."/>
            <person name="Bougher N.L."/>
            <person name="Buchanan P."/>
            <person name="Buyck B."/>
            <person name="Bense V."/>
            <person name="Catcheside P."/>
            <person name="Chovatia M."/>
            <person name="Cooper J."/>
            <person name="Damon W."/>
            <person name="Desjardin D."/>
            <person name="Finy P."/>
            <person name="Geml J."/>
            <person name="Haridas S."/>
            <person name="Hughes K."/>
            <person name="Justo A."/>
            <person name="Karasinski D."/>
            <person name="Kautmanova I."/>
            <person name="Kiss B."/>
            <person name="Kocsube S."/>
            <person name="Kotiranta H."/>
            <person name="LaButti K.M."/>
            <person name="Lechner B.E."/>
            <person name="Liimatainen K."/>
            <person name="Lipzen A."/>
            <person name="Lukacs Z."/>
            <person name="Mihaltcheva S."/>
            <person name="Morgado L.N."/>
            <person name="Niskanen T."/>
            <person name="Noordeloos M.E."/>
            <person name="Ohm R.A."/>
            <person name="Ortiz-Santana B."/>
            <person name="Ovrebo C."/>
            <person name="Racz N."/>
            <person name="Riley R."/>
            <person name="Savchenko A."/>
            <person name="Shiryaev A."/>
            <person name="Soop K."/>
            <person name="Spirin V."/>
            <person name="Szebenyi C."/>
            <person name="Tomsovsky M."/>
            <person name="Tulloss R.E."/>
            <person name="Uehling J."/>
            <person name="Grigoriev I.V."/>
            <person name="Vagvolgyi C."/>
            <person name="Papp T."/>
            <person name="Martin F.M."/>
            <person name="Miettinen O."/>
            <person name="Hibbett D.S."/>
            <person name="Nagy L.G."/>
        </authorList>
    </citation>
    <scope>NUCLEOTIDE SEQUENCE [LARGE SCALE GENOMIC DNA]</scope>
    <source>
        <strain evidence="4 5">CBS 121175</strain>
    </source>
</reference>
<evidence type="ECO:0000256" key="2">
    <source>
        <dbReference type="ARBA" id="ARBA00023242"/>
    </source>
</evidence>
<dbReference type="PROSITE" id="PS50013">
    <property type="entry name" value="CHROMO_2"/>
    <property type="match status" value="1"/>
</dbReference>
<dbReference type="OrthoDB" id="3026548at2759"/>
<dbReference type="SUPFAM" id="SSF54160">
    <property type="entry name" value="Chromo domain-like"/>
    <property type="match status" value="1"/>
</dbReference>
<dbReference type="Proteomes" id="UP000307440">
    <property type="component" value="Unassembled WGS sequence"/>
</dbReference>
<dbReference type="GO" id="GO:0006338">
    <property type="term" value="P:chromatin remodeling"/>
    <property type="evidence" value="ECO:0007669"/>
    <property type="project" value="UniProtKB-ARBA"/>
</dbReference>
<dbReference type="Gene3D" id="2.40.50.40">
    <property type="match status" value="1"/>
</dbReference>
<evidence type="ECO:0000313" key="4">
    <source>
        <dbReference type="EMBL" id="TFK30647.1"/>
    </source>
</evidence>
<accession>A0A5C3LCR7</accession>
<name>A0A5C3LCR7_COPMA</name>
<dbReference type="InterPro" id="IPR000953">
    <property type="entry name" value="Chromo/chromo_shadow_dom"/>
</dbReference>
<dbReference type="InterPro" id="IPR016197">
    <property type="entry name" value="Chromo-like_dom_sf"/>
</dbReference>
<dbReference type="AlphaFoldDB" id="A0A5C3LCR7"/>
<evidence type="ECO:0000256" key="1">
    <source>
        <dbReference type="ARBA" id="ARBA00004123"/>
    </source>
</evidence>
<dbReference type="PROSITE" id="PS00598">
    <property type="entry name" value="CHROMO_1"/>
    <property type="match status" value="1"/>
</dbReference>
<comment type="subcellular location">
    <subcellularLocation>
        <location evidence="1">Nucleus</location>
    </subcellularLocation>
</comment>
<keyword evidence="2" id="KW-0539">Nucleus</keyword>
<dbReference type="InterPro" id="IPR023779">
    <property type="entry name" value="Chromodomain_CS"/>
</dbReference>
<dbReference type="Pfam" id="PF00385">
    <property type="entry name" value="Chromo"/>
    <property type="match status" value="1"/>
</dbReference>
<dbReference type="GO" id="GO:0005634">
    <property type="term" value="C:nucleus"/>
    <property type="evidence" value="ECO:0007669"/>
    <property type="project" value="UniProtKB-SubCell"/>
</dbReference>
<dbReference type="SMART" id="SM00298">
    <property type="entry name" value="CHROMO"/>
    <property type="match status" value="1"/>
</dbReference>
<proteinExistence type="predicted"/>
<organism evidence="4 5">
    <name type="scientific">Coprinopsis marcescibilis</name>
    <name type="common">Agaric fungus</name>
    <name type="synonym">Psathyrella marcescibilis</name>
    <dbReference type="NCBI Taxonomy" id="230819"/>
    <lineage>
        <taxon>Eukaryota</taxon>
        <taxon>Fungi</taxon>
        <taxon>Dikarya</taxon>
        <taxon>Basidiomycota</taxon>
        <taxon>Agaricomycotina</taxon>
        <taxon>Agaricomycetes</taxon>
        <taxon>Agaricomycetidae</taxon>
        <taxon>Agaricales</taxon>
        <taxon>Agaricineae</taxon>
        <taxon>Psathyrellaceae</taxon>
        <taxon>Coprinopsis</taxon>
    </lineage>
</organism>
<protein>
    <recommendedName>
        <fullName evidence="3">Chromo domain-containing protein</fullName>
    </recommendedName>
</protein>
<evidence type="ECO:0000259" key="3">
    <source>
        <dbReference type="PROSITE" id="PS50013"/>
    </source>
</evidence>
<keyword evidence="5" id="KW-1185">Reference proteome</keyword>
<dbReference type="InterPro" id="IPR023780">
    <property type="entry name" value="Chromo_domain"/>
</dbReference>
<evidence type="ECO:0000313" key="5">
    <source>
        <dbReference type="Proteomes" id="UP000307440"/>
    </source>
</evidence>
<dbReference type="EMBL" id="ML210146">
    <property type="protein sequence ID" value="TFK30647.1"/>
    <property type="molecule type" value="Genomic_DNA"/>
</dbReference>